<gene>
    <name evidence="7" type="ORF">MOQ_004917</name>
</gene>
<keyword evidence="8" id="KW-1185">Reference proteome</keyword>
<organism evidence="7 8">
    <name type="scientific">Trypanosoma cruzi marinkellei</name>
    <dbReference type="NCBI Taxonomy" id="85056"/>
    <lineage>
        <taxon>Eukaryota</taxon>
        <taxon>Discoba</taxon>
        <taxon>Euglenozoa</taxon>
        <taxon>Kinetoplastea</taxon>
        <taxon>Metakinetoplastina</taxon>
        <taxon>Trypanosomatida</taxon>
        <taxon>Trypanosomatidae</taxon>
        <taxon>Trypanosoma</taxon>
        <taxon>Schizotrypanum</taxon>
    </lineage>
</organism>
<keyword evidence="6" id="KW-0812">Transmembrane</keyword>
<evidence type="ECO:0000256" key="6">
    <source>
        <dbReference type="SAM" id="Phobius"/>
    </source>
</evidence>
<accession>K2MVW6</accession>
<dbReference type="Gene3D" id="1.20.120.1760">
    <property type="match status" value="1"/>
</dbReference>
<evidence type="ECO:0000256" key="4">
    <source>
        <dbReference type="ARBA" id="ARBA00023136"/>
    </source>
</evidence>
<dbReference type="PANTHER" id="PTHR10414:SF68">
    <property type="entry name" value="ETHANOLAMINE PHOSPHOTRANSFERASE"/>
    <property type="match status" value="1"/>
</dbReference>
<dbReference type="AlphaFoldDB" id="K2MVW6"/>
<dbReference type="GO" id="GO:0008654">
    <property type="term" value="P:phospholipid biosynthetic process"/>
    <property type="evidence" value="ECO:0007669"/>
    <property type="project" value="InterPro"/>
</dbReference>
<comment type="caution">
    <text evidence="7">The sequence shown here is derived from an EMBL/GenBank/DDBJ whole genome shotgun (WGS) entry which is preliminary data.</text>
</comment>
<evidence type="ECO:0000313" key="8">
    <source>
        <dbReference type="Proteomes" id="UP000007350"/>
    </source>
</evidence>
<keyword evidence="6" id="KW-1133">Transmembrane helix</keyword>
<feature type="transmembrane region" description="Helical" evidence="6">
    <location>
        <begin position="48"/>
        <end position="67"/>
    </location>
</feature>
<feature type="transmembrane region" description="Helical" evidence="6">
    <location>
        <begin position="259"/>
        <end position="280"/>
    </location>
</feature>
<dbReference type="InterPro" id="IPR048254">
    <property type="entry name" value="CDP_ALCOHOL_P_TRANSF_CS"/>
</dbReference>
<reference evidence="7 8" key="1">
    <citation type="journal article" date="2012" name="BMC Genomics">
        <title>Comparative genomic analysis of human infective Trypanosoma cruzi lineages with the bat-restricted subspecies T. cruzi marinkellei.</title>
        <authorList>
            <person name="Franzen O."/>
            <person name="Talavera-Lopez C."/>
            <person name="Ochaya S."/>
            <person name="Butler C.E."/>
            <person name="Messenger L.A."/>
            <person name="Lewis M.D."/>
            <person name="Llewellyn M.S."/>
            <person name="Marinkelle C.J."/>
            <person name="Tyler K.M."/>
            <person name="Miles M.A."/>
            <person name="Andersson B."/>
        </authorList>
    </citation>
    <scope>NUCLEOTIDE SEQUENCE [LARGE SCALE GENOMIC DNA]</scope>
    <source>
        <strain evidence="7 8">B7</strain>
    </source>
</reference>
<dbReference type="InterPro" id="IPR000462">
    <property type="entry name" value="CDP-OH_P_trans"/>
</dbReference>
<evidence type="ECO:0000256" key="5">
    <source>
        <dbReference type="RuleBase" id="RU003750"/>
    </source>
</evidence>
<dbReference type="EMBL" id="AHKC01010918">
    <property type="protein sequence ID" value="EKF31250.1"/>
    <property type="molecule type" value="Genomic_DNA"/>
</dbReference>
<evidence type="ECO:0000313" key="7">
    <source>
        <dbReference type="EMBL" id="EKF31250.1"/>
    </source>
</evidence>
<dbReference type="OrthoDB" id="196717at2759"/>
<evidence type="ECO:0000256" key="3">
    <source>
        <dbReference type="ARBA" id="ARBA00022679"/>
    </source>
</evidence>
<evidence type="ECO:0000256" key="1">
    <source>
        <dbReference type="ARBA" id="ARBA00004370"/>
    </source>
</evidence>
<dbReference type="PANTHER" id="PTHR10414">
    <property type="entry name" value="ETHANOLAMINEPHOSPHOTRANSFERASE"/>
    <property type="match status" value="1"/>
</dbReference>
<protein>
    <submittedName>
        <fullName evidence="7">Ethanolamine phosphotransferase, putative</fullName>
    </submittedName>
</protein>
<feature type="transmembrane region" description="Helical" evidence="6">
    <location>
        <begin position="220"/>
        <end position="239"/>
    </location>
</feature>
<feature type="transmembrane region" description="Helical" evidence="6">
    <location>
        <begin position="183"/>
        <end position="200"/>
    </location>
</feature>
<dbReference type="Pfam" id="PF01066">
    <property type="entry name" value="CDP-OH_P_transf"/>
    <property type="match status" value="1"/>
</dbReference>
<dbReference type="InterPro" id="IPR014472">
    <property type="entry name" value="CHOPT"/>
</dbReference>
<dbReference type="GO" id="GO:0016020">
    <property type="term" value="C:membrane"/>
    <property type="evidence" value="ECO:0007669"/>
    <property type="project" value="UniProtKB-SubCell"/>
</dbReference>
<dbReference type="GO" id="GO:0016780">
    <property type="term" value="F:phosphotransferase activity, for other substituted phosphate groups"/>
    <property type="evidence" value="ECO:0007669"/>
    <property type="project" value="InterPro"/>
</dbReference>
<dbReference type="InterPro" id="IPR043130">
    <property type="entry name" value="CDP-OH_PTrfase_TM_dom"/>
</dbReference>
<keyword evidence="3 5" id="KW-0808">Transferase</keyword>
<sequence length="416" mass="46724">MDLFLSVSPTDDRPSVPPQLSYLTEHVLSPFYDLVVLYYPTSWTPNKVTLFGIFMTLISSLLLLTGMPPTTLFEPPYASIHPTSFLLGEDSKWQNSFGPTPLHPTTLRPLWSSIFPSGNWLLFTCGILNSIYCIADNTDGRLARRLKKSSCIGEYLDHGLDCVTSLLSTSVALSVFGISFSNISLAVVTVAMATVFSHTLNYEKHIFIWGNRLVSVDEAMIFFCFVHWIPILFPGFASAKVSPALLYAVLPETWAQALLPLRYVEAMMVIYWASQVYVILDIALKNWKMLFRITTLALLLNTFFMLGVIPYQTAQLMTVYPAGYVWGPFSYVAIWFITVSCTSSTVVHILIYAHCARLPRVDPTALAGLFFVWLAFVNCPAAGMMISVVWHISQILYYVVCLQNRHFEGLQKVKVA</sequence>
<proteinExistence type="inferred from homology"/>
<evidence type="ECO:0000256" key="2">
    <source>
        <dbReference type="ARBA" id="ARBA00010441"/>
    </source>
</evidence>
<dbReference type="Proteomes" id="UP000007350">
    <property type="component" value="Unassembled WGS sequence"/>
</dbReference>
<feature type="transmembrane region" description="Helical" evidence="6">
    <location>
        <begin position="329"/>
        <end position="353"/>
    </location>
</feature>
<comment type="similarity">
    <text evidence="2 5">Belongs to the CDP-alcohol phosphatidyltransferase class-I family.</text>
</comment>
<comment type="subcellular location">
    <subcellularLocation>
        <location evidence="1">Membrane</location>
    </subcellularLocation>
</comment>
<feature type="transmembrane region" description="Helical" evidence="6">
    <location>
        <begin position="289"/>
        <end position="309"/>
    </location>
</feature>
<name>K2MVW6_TRYCR</name>
<keyword evidence="4 6" id="KW-0472">Membrane</keyword>
<feature type="transmembrane region" description="Helical" evidence="6">
    <location>
        <begin position="365"/>
        <end position="390"/>
    </location>
</feature>
<dbReference type="PROSITE" id="PS00379">
    <property type="entry name" value="CDP_ALCOHOL_P_TRANSF"/>
    <property type="match status" value="1"/>
</dbReference>